<gene>
    <name evidence="1" type="primary">ABSGL_12177.1 scaffold 12718</name>
</gene>
<proteinExistence type="predicted"/>
<keyword evidence="2" id="KW-1185">Reference proteome</keyword>
<accession>A0A163MM92</accession>
<protein>
    <submittedName>
        <fullName evidence="1">Uncharacterized protein</fullName>
    </submittedName>
</protein>
<evidence type="ECO:0000313" key="2">
    <source>
        <dbReference type="Proteomes" id="UP000078561"/>
    </source>
</evidence>
<sequence length="81" mass="9252">MFSLSQLYRIKNLTFDSVLSHDYNTLPALIPEDFQPWKFDLLHMWAVNPGVSSVYVASDGSDNVYERAAEQDVAGCERRLI</sequence>
<reference evidence="1" key="1">
    <citation type="submission" date="2016-04" db="EMBL/GenBank/DDBJ databases">
        <authorList>
            <person name="Evans L.H."/>
            <person name="Alamgir A."/>
            <person name="Owens N."/>
            <person name="Weber N.D."/>
            <person name="Virtaneva K."/>
            <person name="Barbian K."/>
            <person name="Babar A."/>
            <person name="Rosenke K."/>
        </authorList>
    </citation>
    <scope>NUCLEOTIDE SEQUENCE [LARGE SCALE GENOMIC DNA]</scope>
    <source>
        <strain evidence="1">CBS 101.48</strain>
    </source>
</reference>
<name>A0A163MM92_ABSGL</name>
<evidence type="ECO:0000313" key="1">
    <source>
        <dbReference type="EMBL" id="SAM06289.1"/>
    </source>
</evidence>
<dbReference type="InParanoid" id="A0A163MM92"/>
<dbReference type="EMBL" id="LT554584">
    <property type="protein sequence ID" value="SAM06289.1"/>
    <property type="molecule type" value="Genomic_DNA"/>
</dbReference>
<dbReference type="Proteomes" id="UP000078561">
    <property type="component" value="Unassembled WGS sequence"/>
</dbReference>
<dbReference type="AlphaFoldDB" id="A0A163MM92"/>
<dbReference type="OrthoDB" id="2290432at2759"/>
<organism evidence="1">
    <name type="scientific">Absidia glauca</name>
    <name type="common">Pin mould</name>
    <dbReference type="NCBI Taxonomy" id="4829"/>
    <lineage>
        <taxon>Eukaryota</taxon>
        <taxon>Fungi</taxon>
        <taxon>Fungi incertae sedis</taxon>
        <taxon>Mucoromycota</taxon>
        <taxon>Mucoromycotina</taxon>
        <taxon>Mucoromycetes</taxon>
        <taxon>Mucorales</taxon>
        <taxon>Cunninghamellaceae</taxon>
        <taxon>Absidia</taxon>
    </lineage>
</organism>